<comment type="caution">
    <text evidence="2">The sequence shown here is derived from an EMBL/GenBank/DDBJ whole genome shotgun (WGS) entry which is preliminary data.</text>
</comment>
<dbReference type="EMBL" id="JAUSRA010000001">
    <property type="protein sequence ID" value="MDP9795423.1"/>
    <property type="molecule type" value="Genomic_DNA"/>
</dbReference>
<gene>
    <name evidence="2" type="ORF">J2S43_003935</name>
</gene>
<evidence type="ECO:0000256" key="1">
    <source>
        <dbReference type="SAM" id="Phobius"/>
    </source>
</evidence>
<keyword evidence="1" id="KW-0472">Membrane</keyword>
<accession>A0ABT9MW17</accession>
<organism evidence="2 3">
    <name type="scientific">Catenuloplanes nepalensis</name>
    <dbReference type="NCBI Taxonomy" id="587533"/>
    <lineage>
        <taxon>Bacteria</taxon>
        <taxon>Bacillati</taxon>
        <taxon>Actinomycetota</taxon>
        <taxon>Actinomycetes</taxon>
        <taxon>Micromonosporales</taxon>
        <taxon>Micromonosporaceae</taxon>
        <taxon>Catenuloplanes</taxon>
    </lineage>
</organism>
<evidence type="ECO:0000313" key="3">
    <source>
        <dbReference type="Proteomes" id="UP001240984"/>
    </source>
</evidence>
<keyword evidence="1" id="KW-0812">Transmembrane</keyword>
<name>A0ABT9MW17_9ACTN</name>
<reference evidence="2 3" key="1">
    <citation type="submission" date="2023-07" db="EMBL/GenBank/DDBJ databases">
        <title>Sequencing the genomes of 1000 actinobacteria strains.</title>
        <authorList>
            <person name="Klenk H.-P."/>
        </authorList>
    </citation>
    <scope>NUCLEOTIDE SEQUENCE [LARGE SCALE GENOMIC DNA]</scope>
    <source>
        <strain evidence="2 3">DSM 44710</strain>
    </source>
</reference>
<protein>
    <submittedName>
        <fullName evidence="2">Uncharacterized protein</fullName>
    </submittedName>
</protein>
<keyword evidence="1" id="KW-1133">Transmembrane helix</keyword>
<evidence type="ECO:0000313" key="2">
    <source>
        <dbReference type="EMBL" id="MDP9795423.1"/>
    </source>
</evidence>
<dbReference type="RefSeq" id="WP_306831226.1">
    <property type="nucleotide sequence ID" value="NZ_JAUSRA010000001.1"/>
</dbReference>
<proteinExistence type="predicted"/>
<sequence length="196" mass="22424">MTTPPTPFPSVSEPGVVSASTPAGLAVAAILSGAVLAAILTACVTVWIARARSREEERSHQRDLFAQAYAAYAAYREMPYAIRRRRHDRPAEERIRLSEALREIQERLSYYEAWTKAESPRVGDAYDDLVRHLRMIAGGHMRRAWQEKPIQRDRQMNIPTTLVDLSELKPKEAAYLAAVRHHLRVLAPWWRRRINS</sequence>
<keyword evidence="3" id="KW-1185">Reference proteome</keyword>
<feature type="transmembrane region" description="Helical" evidence="1">
    <location>
        <begin position="23"/>
        <end position="49"/>
    </location>
</feature>
<dbReference type="Proteomes" id="UP001240984">
    <property type="component" value="Unassembled WGS sequence"/>
</dbReference>